<accession>A0A366DWY6</accession>
<comment type="subcellular location">
    <subcellularLocation>
        <location evidence="1">Membrane</location>
        <topology evidence="1">Multi-pass membrane protein</topology>
    </subcellularLocation>
</comment>
<keyword evidence="3" id="KW-0813">Transport</keyword>
<keyword evidence="3" id="KW-0050">Antiport</keyword>
<dbReference type="STRING" id="200904.GCA_900168775_01337"/>
<gene>
    <name evidence="5" type="ORF">DES48_11087</name>
</gene>
<keyword evidence="6" id="KW-1185">Reference proteome</keyword>
<dbReference type="AlphaFoldDB" id="A0A366DWY6"/>
<dbReference type="PANTHER" id="PTHR34703:SF1">
    <property type="entry name" value="ANTIPORTER SUBUNIT MNHG2-RELATED"/>
    <property type="match status" value="1"/>
</dbReference>
<dbReference type="PANTHER" id="PTHR34703">
    <property type="entry name" value="ANTIPORTER SUBUNIT MNHG2-RELATED"/>
    <property type="match status" value="1"/>
</dbReference>
<comment type="caution">
    <text evidence="5">The sequence shown here is derived from an EMBL/GenBank/DDBJ whole genome shotgun (WGS) entry which is preliminary data.</text>
</comment>
<dbReference type="NCBIfam" id="NF009314">
    <property type="entry name" value="PRK12674.1-2"/>
    <property type="match status" value="1"/>
</dbReference>
<keyword evidence="4" id="KW-1133">Transmembrane helix</keyword>
<organism evidence="5 6">
    <name type="scientific">Paraliobacillus ryukyuensis</name>
    <dbReference type="NCBI Taxonomy" id="200904"/>
    <lineage>
        <taxon>Bacteria</taxon>
        <taxon>Bacillati</taxon>
        <taxon>Bacillota</taxon>
        <taxon>Bacilli</taxon>
        <taxon>Bacillales</taxon>
        <taxon>Bacillaceae</taxon>
        <taxon>Paraliobacillus</taxon>
    </lineage>
</organism>
<protein>
    <submittedName>
        <fullName evidence="5">Multisubunit sodium/proton antiporter MrpG subunit</fullName>
    </submittedName>
</protein>
<evidence type="ECO:0000256" key="4">
    <source>
        <dbReference type="SAM" id="Phobius"/>
    </source>
</evidence>
<name>A0A366DWY6_9BACI</name>
<sequence>MSEIVISIFLLIGAIFMLLGAIAIIRLPDAYTRINAATKASTFGVIGTMIGLFLYFSYAHDVISGKVLLTIVFVFITAPVGGFMMARSAYHAGVRIWDKSVRDDLKEDLKQKINKPEH</sequence>
<dbReference type="NCBIfam" id="TIGR01300">
    <property type="entry name" value="CPA3_mnhG_phaG"/>
    <property type="match status" value="1"/>
</dbReference>
<dbReference type="GO" id="GO:0015385">
    <property type="term" value="F:sodium:proton antiporter activity"/>
    <property type="evidence" value="ECO:0007669"/>
    <property type="project" value="TreeGrafter"/>
</dbReference>
<evidence type="ECO:0000256" key="1">
    <source>
        <dbReference type="ARBA" id="ARBA00004141"/>
    </source>
</evidence>
<dbReference type="EMBL" id="QNRI01000010">
    <property type="protein sequence ID" value="RBO94600.1"/>
    <property type="molecule type" value="Genomic_DNA"/>
</dbReference>
<dbReference type="Pfam" id="PF03334">
    <property type="entry name" value="PhaG_MnhG_YufB"/>
    <property type="match status" value="1"/>
</dbReference>
<evidence type="ECO:0000313" key="6">
    <source>
        <dbReference type="Proteomes" id="UP000252254"/>
    </source>
</evidence>
<keyword evidence="4" id="KW-0812">Transmembrane</keyword>
<comment type="similarity">
    <text evidence="2">Belongs to the CPA3 antiporters (TC 2.A.63) subunit G family.</text>
</comment>
<dbReference type="RefSeq" id="WP_370622730.1">
    <property type="nucleotide sequence ID" value="NZ_BAABQN010000009.1"/>
</dbReference>
<feature type="transmembrane region" description="Helical" evidence="4">
    <location>
        <begin position="6"/>
        <end position="25"/>
    </location>
</feature>
<reference evidence="5 6" key="1">
    <citation type="submission" date="2018-06" db="EMBL/GenBank/DDBJ databases">
        <title>Genomic Encyclopedia of Type Strains, Phase IV (KMG-IV): sequencing the most valuable type-strain genomes for metagenomic binning, comparative biology and taxonomic classification.</title>
        <authorList>
            <person name="Goeker M."/>
        </authorList>
    </citation>
    <scope>NUCLEOTIDE SEQUENCE [LARGE SCALE GENOMIC DNA]</scope>
    <source>
        <strain evidence="5 6">DSM 15140</strain>
    </source>
</reference>
<evidence type="ECO:0000313" key="5">
    <source>
        <dbReference type="EMBL" id="RBO94600.1"/>
    </source>
</evidence>
<dbReference type="GO" id="GO:0016020">
    <property type="term" value="C:membrane"/>
    <property type="evidence" value="ECO:0007669"/>
    <property type="project" value="UniProtKB-SubCell"/>
</dbReference>
<dbReference type="InterPro" id="IPR005133">
    <property type="entry name" value="PhaG_MnhG_YufB"/>
</dbReference>
<keyword evidence="4" id="KW-0472">Membrane</keyword>
<proteinExistence type="inferred from homology"/>
<evidence type="ECO:0000256" key="3">
    <source>
        <dbReference type="ARBA" id="ARBA00022449"/>
    </source>
</evidence>
<evidence type="ECO:0000256" key="2">
    <source>
        <dbReference type="ARBA" id="ARBA00008404"/>
    </source>
</evidence>
<dbReference type="Proteomes" id="UP000252254">
    <property type="component" value="Unassembled WGS sequence"/>
</dbReference>
<feature type="transmembrane region" description="Helical" evidence="4">
    <location>
        <begin position="37"/>
        <end position="56"/>
    </location>
</feature>
<feature type="transmembrane region" description="Helical" evidence="4">
    <location>
        <begin position="68"/>
        <end position="86"/>
    </location>
</feature>